<evidence type="ECO:0000259" key="12">
    <source>
        <dbReference type="Pfam" id="PF01259"/>
    </source>
</evidence>
<gene>
    <name evidence="11" type="primary">purC</name>
    <name evidence="13" type="ORF">ENL71_04640</name>
</gene>
<comment type="caution">
    <text evidence="13">The sequence shown here is derived from an EMBL/GenBank/DDBJ whole genome shotgun (WGS) entry which is preliminary data.</text>
</comment>
<dbReference type="FunFam" id="3.30.470.20:FF:000006">
    <property type="entry name" value="Phosphoribosylaminoimidazole-succinocarboxamide synthase"/>
    <property type="match status" value="1"/>
</dbReference>
<feature type="domain" description="SAICAR synthetase/ADE2 N-terminal" evidence="12">
    <location>
        <begin position="8"/>
        <end position="233"/>
    </location>
</feature>
<dbReference type="GO" id="GO:0004639">
    <property type="term" value="F:phosphoribosylaminoimidazolesuccinocarboxamide synthase activity"/>
    <property type="evidence" value="ECO:0007669"/>
    <property type="project" value="UniProtKB-UniRule"/>
</dbReference>
<evidence type="ECO:0000256" key="1">
    <source>
        <dbReference type="ARBA" id="ARBA00004672"/>
    </source>
</evidence>
<comment type="pathway">
    <text evidence="1 11">Purine metabolism; IMP biosynthesis via de novo pathway; 5-amino-1-(5-phospho-D-ribosyl)imidazole-4-carboxamide from 5-amino-1-(5-phospho-D-ribosyl)imidazole-4-carboxylate: step 1/2.</text>
</comment>
<evidence type="ECO:0000256" key="6">
    <source>
        <dbReference type="ARBA" id="ARBA00022741"/>
    </source>
</evidence>
<dbReference type="GO" id="GO:0005524">
    <property type="term" value="F:ATP binding"/>
    <property type="evidence" value="ECO:0007669"/>
    <property type="project" value="UniProtKB-KW"/>
</dbReference>
<dbReference type="CDD" id="cd01415">
    <property type="entry name" value="SAICAR_synt_PurC"/>
    <property type="match status" value="1"/>
</dbReference>
<dbReference type="InterPro" id="IPR001636">
    <property type="entry name" value="SAICAR_synth"/>
</dbReference>
<proteinExistence type="inferred from homology"/>
<evidence type="ECO:0000256" key="3">
    <source>
        <dbReference type="ARBA" id="ARBA00012217"/>
    </source>
</evidence>
<reference evidence="13" key="1">
    <citation type="journal article" date="2020" name="mSystems">
        <title>Genome- and Community-Level Interaction Insights into Carbon Utilization and Element Cycling Functions of Hydrothermarchaeota in Hydrothermal Sediment.</title>
        <authorList>
            <person name="Zhou Z."/>
            <person name="Liu Y."/>
            <person name="Xu W."/>
            <person name="Pan J."/>
            <person name="Luo Z.H."/>
            <person name="Li M."/>
        </authorList>
    </citation>
    <scope>NUCLEOTIDE SEQUENCE [LARGE SCALE GENOMIC DNA]</scope>
    <source>
        <strain evidence="13">SpSt-102</strain>
    </source>
</reference>
<evidence type="ECO:0000256" key="9">
    <source>
        <dbReference type="ARBA" id="ARBA00030409"/>
    </source>
</evidence>
<comment type="similarity">
    <text evidence="2 11">Belongs to the SAICAR synthetase family.</text>
</comment>
<keyword evidence="7 11" id="KW-0658">Purine biosynthesis</keyword>
<protein>
    <recommendedName>
        <fullName evidence="4 11">Phosphoribosylaminoimidazole-succinocarboxamide synthase</fullName>
        <ecNumber evidence="3 11">6.3.2.6</ecNumber>
    </recommendedName>
    <alternativeName>
        <fullName evidence="9 11">SAICAR synthetase</fullName>
    </alternativeName>
</protein>
<dbReference type="PROSITE" id="PS01057">
    <property type="entry name" value="SAICAR_SYNTHETASE_1"/>
    <property type="match status" value="1"/>
</dbReference>
<dbReference type="EMBL" id="DRUZ01000060">
    <property type="protein sequence ID" value="HHS01803.1"/>
    <property type="molecule type" value="Genomic_DNA"/>
</dbReference>
<dbReference type="Gene3D" id="3.30.200.20">
    <property type="entry name" value="Phosphorylase Kinase, domain 1"/>
    <property type="match status" value="1"/>
</dbReference>
<evidence type="ECO:0000256" key="7">
    <source>
        <dbReference type="ARBA" id="ARBA00022755"/>
    </source>
</evidence>
<evidence type="ECO:0000256" key="4">
    <source>
        <dbReference type="ARBA" id="ARBA00016460"/>
    </source>
</evidence>
<dbReference type="GO" id="GO:0006189">
    <property type="term" value="P:'de novo' IMP biosynthetic process"/>
    <property type="evidence" value="ECO:0007669"/>
    <property type="project" value="UniProtKB-UniRule"/>
</dbReference>
<dbReference type="HAMAP" id="MF_00137">
    <property type="entry name" value="SAICAR_synth"/>
    <property type="match status" value="1"/>
</dbReference>
<dbReference type="InterPro" id="IPR050089">
    <property type="entry name" value="SAICAR_synthetase"/>
</dbReference>
<evidence type="ECO:0000256" key="2">
    <source>
        <dbReference type="ARBA" id="ARBA00010190"/>
    </source>
</evidence>
<keyword evidence="8 11" id="KW-0067">ATP-binding</keyword>
<dbReference type="InterPro" id="IPR028923">
    <property type="entry name" value="SAICAR_synt/ADE2_N"/>
</dbReference>
<dbReference type="PROSITE" id="PS01058">
    <property type="entry name" value="SAICAR_SYNTHETASE_2"/>
    <property type="match status" value="1"/>
</dbReference>
<accession>A0A7C5V3Y4</accession>
<evidence type="ECO:0000313" key="13">
    <source>
        <dbReference type="EMBL" id="HHS01803.1"/>
    </source>
</evidence>
<dbReference type="AlphaFoldDB" id="A0A7C5V3Y4"/>
<dbReference type="GO" id="GO:0009236">
    <property type="term" value="P:cobalamin biosynthetic process"/>
    <property type="evidence" value="ECO:0007669"/>
    <property type="project" value="InterPro"/>
</dbReference>
<keyword evidence="5 11" id="KW-0436">Ligase</keyword>
<evidence type="ECO:0000256" key="10">
    <source>
        <dbReference type="ARBA" id="ARBA00048475"/>
    </source>
</evidence>
<sequence>MNYVITKLLYEGKAKKVYETDNPDIVVIEYKDDATAFDGTKRGIINNKGIVNNLVSNHFFKILEANKISTHFIEQIDERKTAVKKVQIIPVEVIVRNIAAGSLCKRLGLEEGLLLKRPILEFCYKNDALHDPQVNQYHIFALELATEDEIKKIEESSFRINEVLRNYLKQVNIDLIDFKLEFGRYKGEVILADEISPDTCRFWDTETKEKLDKDRFRRDLGNVEEAYMEILRRLGLDKKQLN</sequence>
<evidence type="ECO:0000256" key="5">
    <source>
        <dbReference type="ARBA" id="ARBA00022598"/>
    </source>
</evidence>
<dbReference type="NCBIfam" id="TIGR00081">
    <property type="entry name" value="purC"/>
    <property type="match status" value="1"/>
</dbReference>
<dbReference type="EC" id="6.3.2.6" evidence="3 11"/>
<dbReference type="SUPFAM" id="SSF56104">
    <property type="entry name" value="SAICAR synthase-like"/>
    <property type="match status" value="1"/>
</dbReference>
<evidence type="ECO:0000256" key="8">
    <source>
        <dbReference type="ARBA" id="ARBA00022840"/>
    </source>
</evidence>
<dbReference type="Pfam" id="PF01259">
    <property type="entry name" value="SAICAR_synt"/>
    <property type="match status" value="1"/>
</dbReference>
<dbReference type="PANTHER" id="PTHR43599">
    <property type="entry name" value="MULTIFUNCTIONAL PROTEIN ADE2"/>
    <property type="match status" value="1"/>
</dbReference>
<evidence type="ECO:0000256" key="11">
    <source>
        <dbReference type="HAMAP-Rule" id="MF_00137"/>
    </source>
</evidence>
<comment type="catalytic activity">
    <reaction evidence="10 11">
        <text>5-amino-1-(5-phospho-D-ribosyl)imidazole-4-carboxylate + L-aspartate + ATP = (2S)-2-[5-amino-1-(5-phospho-beta-D-ribosyl)imidazole-4-carboxamido]succinate + ADP + phosphate + 2 H(+)</text>
        <dbReference type="Rhea" id="RHEA:22628"/>
        <dbReference type="ChEBI" id="CHEBI:15378"/>
        <dbReference type="ChEBI" id="CHEBI:29991"/>
        <dbReference type="ChEBI" id="CHEBI:30616"/>
        <dbReference type="ChEBI" id="CHEBI:43474"/>
        <dbReference type="ChEBI" id="CHEBI:58443"/>
        <dbReference type="ChEBI" id="CHEBI:77657"/>
        <dbReference type="ChEBI" id="CHEBI:456216"/>
        <dbReference type="EC" id="6.3.2.6"/>
    </reaction>
</comment>
<organism evidence="13">
    <name type="scientific">Caldicellulosiruptor owensensis</name>
    <dbReference type="NCBI Taxonomy" id="55205"/>
    <lineage>
        <taxon>Bacteria</taxon>
        <taxon>Bacillati</taxon>
        <taxon>Bacillota</taxon>
        <taxon>Bacillota incertae sedis</taxon>
        <taxon>Caldicellulosiruptorales</taxon>
        <taxon>Caldicellulosiruptoraceae</taxon>
        <taxon>Caldicellulosiruptor</taxon>
    </lineage>
</organism>
<keyword evidence="6 11" id="KW-0547">Nucleotide-binding</keyword>
<name>A0A7C5V3Y4_9FIRM</name>
<dbReference type="UniPathway" id="UPA00074">
    <property type="reaction ID" value="UER00131"/>
</dbReference>
<dbReference type="Gene3D" id="3.30.470.20">
    <property type="entry name" value="ATP-grasp fold, B domain"/>
    <property type="match status" value="1"/>
</dbReference>
<dbReference type="PANTHER" id="PTHR43599:SF3">
    <property type="entry name" value="SI:DKEY-6E2.2"/>
    <property type="match status" value="1"/>
</dbReference>
<dbReference type="InterPro" id="IPR018236">
    <property type="entry name" value="SAICAR_synthetase_CS"/>
</dbReference>
<dbReference type="InterPro" id="IPR033934">
    <property type="entry name" value="SAICAR_synt_PurC"/>
</dbReference>